<proteinExistence type="predicted"/>
<reference evidence="4" key="1">
    <citation type="submission" date="2021-02" db="EMBL/GenBank/DDBJ databases">
        <authorList>
            <person name="Nieuwenhuis M."/>
            <person name="Van De Peppel L.J.J."/>
        </authorList>
    </citation>
    <scope>NUCLEOTIDE SEQUENCE</scope>
    <source>
        <strain evidence="4">D49</strain>
    </source>
</reference>
<dbReference type="GO" id="GO:0003676">
    <property type="term" value="F:nucleic acid binding"/>
    <property type="evidence" value="ECO:0007669"/>
    <property type="project" value="InterPro"/>
</dbReference>
<name>A0A9P7GKW8_9AGAR</name>
<dbReference type="InterPro" id="IPR036875">
    <property type="entry name" value="Znf_CCHC_sf"/>
</dbReference>
<comment type="caution">
    <text evidence="4">The sequence shown here is derived from an EMBL/GenBank/DDBJ whole genome shotgun (WGS) entry which is preliminary data.</text>
</comment>
<dbReference type="SUPFAM" id="SSF57756">
    <property type="entry name" value="Retrovirus zinc finger-like domains"/>
    <property type="match status" value="1"/>
</dbReference>
<keyword evidence="5" id="KW-1185">Reference proteome</keyword>
<dbReference type="GO" id="GO:0008270">
    <property type="term" value="F:zinc ion binding"/>
    <property type="evidence" value="ECO:0007669"/>
    <property type="project" value="UniProtKB-KW"/>
</dbReference>
<evidence type="ECO:0000259" key="3">
    <source>
        <dbReference type="PROSITE" id="PS50158"/>
    </source>
</evidence>
<keyword evidence="2" id="KW-0863">Zinc-finger</keyword>
<feature type="domain" description="CCHC-type" evidence="3">
    <location>
        <begin position="106"/>
        <end position="121"/>
    </location>
</feature>
<dbReference type="Proteomes" id="UP000717328">
    <property type="component" value="Unassembled WGS sequence"/>
</dbReference>
<keyword evidence="2" id="KW-0862">Zinc</keyword>
<evidence type="ECO:0000313" key="5">
    <source>
        <dbReference type="Proteomes" id="UP000717328"/>
    </source>
</evidence>
<gene>
    <name evidence="4" type="ORF">H0H81_005740</name>
</gene>
<accession>A0A9P7GKW8</accession>
<dbReference type="InterPro" id="IPR001878">
    <property type="entry name" value="Znf_CCHC"/>
</dbReference>
<organism evidence="4 5">
    <name type="scientific">Sphagnurus paluster</name>
    <dbReference type="NCBI Taxonomy" id="117069"/>
    <lineage>
        <taxon>Eukaryota</taxon>
        <taxon>Fungi</taxon>
        <taxon>Dikarya</taxon>
        <taxon>Basidiomycota</taxon>
        <taxon>Agaricomycotina</taxon>
        <taxon>Agaricomycetes</taxon>
        <taxon>Agaricomycetidae</taxon>
        <taxon>Agaricales</taxon>
        <taxon>Tricholomatineae</taxon>
        <taxon>Lyophyllaceae</taxon>
        <taxon>Sphagnurus</taxon>
    </lineage>
</organism>
<dbReference type="OrthoDB" id="1719899at2759"/>
<evidence type="ECO:0000313" key="4">
    <source>
        <dbReference type="EMBL" id="KAG5649165.1"/>
    </source>
</evidence>
<protein>
    <recommendedName>
        <fullName evidence="3">CCHC-type domain-containing protein</fullName>
    </recommendedName>
</protein>
<evidence type="ECO:0000256" key="2">
    <source>
        <dbReference type="PROSITE-ProRule" id="PRU00047"/>
    </source>
</evidence>
<dbReference type="AlphaFoldDB" id="A0A9P7GKW8"/>
<evidence type="ECO:0000256" key="1">
    <source>
        <dbReference type="ARBA" id="ARBA00022664"/>
    </source>
</evidence>
<dbReference type="SMART" id="SM00343">
    <property type="entry name" value="ZnF_C2HC"/>
    <property type="match status" value="1"/>
</dbReference>
<dbReference type="EMBL" id="JABCKI010001464">
    <property type="protein sequence ID" value="KAG5649165.1"/>
    <property type="molecule type" value="Genomic_DNA"/>
</dbReference>
<reference evidence="4" key="2">
    <citation type="submission" date="2021-10" db="EMBL/GenBank/DDBJ databases">
        <title>Phylogenomics reveals ancestral predisposition of the termite-cultivated fungus Termitomyces towards a domesticated lifestyle.</title>
        <authorList>
            <person name="Auxier B."/>
            <person name="Grum-Grzhimaylo A."/>
            <person name="Cardenas M.E."/>
            <person name="Lodge J.D."/>
            <person name="Laessoe T."/>
            <person name="Pedersen O."/>
            <person name="Smith M.E."/>
            <person name="Kuyper T.W."/>
            <person name="Franco-Molano E.A."/>
            <person name="Baroni T.J."/>
            <person name="Aanen D.K."/>
        </authorList>
    </citation>
    <scope>NUCLEOTIDE SEQUENCE</scope>
    <source>
        <strain evidence="4">D49</strain>
    </source>
</reference>
<dbReference type="PROSITE" id="PS50158">
    <property type="entry name" value="ZF_CCHC"/>
    <property type="match status" value="1"/>
</dbReference>
<keyword evidence="1" id="KW-0507">mRNA processing</keyword>
<dbReference type="GO" id="GO:0006397">
    <property type="term" value="P:mRNA processing"/>
    <property type="evidence" value="ECO:0007669"/>
    <property type="project" value="UniProtKB-KW"/>
</dbReference>
<dbReference type="Gene3D" id="4.10.60.10">
    <property type="entry name" value="Zinc finger, CCHC-type"/>
    <property type="match status" value="1"/>
</dbReference>
<dbReference type="Pfam" id="PF00098">
    <property type="entry name" value="zf-CCHC"/>
    <property type="match status" value="1"/>
</dbReference>
<keyword evidence="2" id="KW-0479">Metal-binding</keyword>
<sequence length="151" mass="17694">MRVDDFMVEFKTLVAKSGIKDQEQTVVDLLECNTNWEIIKELFKQGHRKTTGDATSTEILQIGQIMEMFQYMTNSTWRQAPTKPPAAPQYVPMDVDAAQTKSKVQCYKCRGYGHFARDCKQKMDVRAMDYDEIRQHYFEEFQAMKESELKE</sequence>